<organism evidence="2 3">
    <name type="scientific">Halomarina halobia</name>
    <dbReference type="NCBI Taxonomy" id="3033386"/>
    <lineage>
        <taxon>Archaea</taxon>
        <taxon>Methanobacteriati</taxon>
        <taxon>Methanobacteriota</taxon>
        <taxon>Stenosarchaea group</taxon>
        <taxon>Halobacteria</taxon>
        <taxon>Halobacteriales</taxon>
        <taxon>Natronomonadaceae</taxon>
        <taxon>Halomarina</taxon>
    </lineage>
</organism>
<dbReference type="Pfam" id="PF24113">
    <property type="entry name" value="DUF7387"/>
    <property type="match status" value="1"/>
</dbReference>
<name>A0ABD6A511_9EURY</name>
<proteinExistence type="predicted"/>
<sequence length="87" mass="9548">MSATVEISEENGEYTAVDSETGATGIGKTRAMALAALAVRLGAEENRGSTDERAELRALAERTRRRFEREEVSEDDVEDAISWARSE</sequence>
<reference evidence="2 3" key="1">
    <citation type="journal article" date="2019" name="Int. J. Syst. Evol. Microbiol.">
        <title>The Global Catalogue of Microorganisms (GCM) 10K type strain sequencing project: providing services to taxonomists for standard genome sequencing and annotation.</title>
        <authorList>
            <consortium name="The Broad Institute Genomics Platform"/>
            <consortium name="The Broad Institute Genome Sequencing Center for Infectious Disease"/>
            <person name="Wu L."/>
            <person name="Ma J."/>
        </authorList>
    </citation>
    <scope>NUCLEOTIDE SEQUENCE [LARGE SCALE GENOMIC DNA]</scope>
    <source>
        <strain evidence="2 3">PSR21</strain>
    </source>
</reference>
<protein>
    <recommendedName>
        <fullName evidence="4">Type II toxin-antitoxin system HicB family antitoxin</fullName>
    </recommendedName>
</protein>
<dbReference type="InterPro" id="IPR055811">
    <property type="entry name" value="DUF7387"/>
</dbReference>
<comment type="caution">
    <text evidence="2">The sequence shown here is derived from an EMBL/GenBank/DDBJ whole genome shotgun (WGS) entry which is preliminary data.</text>
</comment>
<evidence type="ECO:0000256" key="1">
    <source>
        <dbReference type="SAM" id="MobiDB-lite"/>
    </source>
</evidence>
<dbReference type="EMBL" id="JBHTBF010000001">
    <property type="protein sequence ID" value="MFC7315260.1"/>
    <property type="molecule type" value="Genomic_DNA"/>
</dbReference>
<accession>A0ABD6A511</accession>
<evidence type="ECO:0008006" key="4">
    <source>
        <dbReference type="Google" id="ProtNLM"/>
    </source>
</evidence>
<dbReference type="GeneID" id="79314219"/>
<evidence type="ECO:0000313" key="2">
    <source>
        <dbReference type="EMBL" id="MFC7315260.1"/>
    </source>
</evidence>
<evidence type="ECO:0000313" key="3">
    <source>
        <dbReference type="Proteomes" id="UP001596547"/>
    </source>
</evidence>
<dbReference type="RefSeq" id="WP_276304665.1">
    <property type="nucleotide sequence ID" value="NZ_CP119992.1"/>
</dbReference>
<gene>
    <name evidence="2" type="ORF">ACFQPE_00405</name>
</gene>
<dbReference type="Proteomes" id="UP001596547">
    <property type="component" value="Unassembled WGS sequence"/>
</dbReference>
<keyword evidence="3" id="KW-1185">Reference proteome</keyword>
<dbReference type="AlphaFoldDB" id="A0ABD6A511"/>
<feature type="region of interest" description="Disordered" evidence="1">
    <location>
        <begin position="64"/>
        <end position="87"/>
    </location>
</feature>